<sequence length="144" mass="15405">MSESAVTAGFRKAGRLASAMPDLDDESSSSDSVEEAPASLPPELAELFQSASKDEDFDMTFVSEAYGGRTSDTHITIESGFLNRIEPGDVVVADKGFPGIKAPVEGNRGIVVLGNDATRRSDATPYIVIRLGSDHRRKPAHDPR</sequence>
<dbReference type="EMBL" id="JABSTV010001249">
    <property type="protein sequence ID" value="KAH7961198.1"/>
    <property type="molecule type" value="Genomic_DNA"/>
</dbReference>
<accession>A0A9D4SZI8</accession>
<dbReference type="Pfam" id="PF13359">
    <property type="entry name" value="DDE_Tnp_4"/>
    <property type="match status" value="1"/>
</dbReference>
<dbReference type="PANTHER" id="PTHR23080:SF143">
    <property type="entry name" value="SI:DKEY-56D12.4"/>
    <property type="match status" value="1"/>
</dbReference>
<evidence type="ECO:0000256" key="3">
    <source>
        <dbReference type="SAM" id="MobiDB-lite"/>
    </source>
</evidence>
<dbReference type="PANTHER" id="PTHR23080">
    <property type="entry name" value="THAP DOMAIN PROTEIN"/>
    <property type="match status" value="1"/>
</dbReference>
<comment type="caution">
    <text evidence="5">The sequence shown here is derived from an EMBL/GenBank/DDBJ whole genome shotgun (WGS) entry which is preliminary data.</text>
</comment>
<dbReference type="AlphaFoldDB" id="A0A9D4SZI8"/>
<evidence type="ECO:0000313" key="6">
    <source>
        <dbReference type="Proteomes" id="UP000821837"/>
    </source>
</evidence>
<reference evidence="5" key="1">
    <citation type="journal article" date="2020" name="Cell">
        <title>Large-Scale Comparative Analyses of Tick Genomes Elucidate Their Genetic Diversity and Vector Capacities.</title>
        <authorList>
            <consortium name="Tick Genome and Microbiome Consortium (TIGMIC)"/>
            <person name="Jia N."/>
            <person name="Wang J."/>
            <person name="Shi W."/>
            <person name="Du L."/>
            <person name="Sun Y."/>
            <person name="Zhan W."/>
            <person name="Jiang J.F."/>
            <person name="Wang Q."/>
            <person name="Zhang B."/>
            <person name="Ji P."/>
            <person name="Bell-Sakyi L."/>
            <person name="Cui X.M."/>
            <person name="Yuan T.T."/>
            <person name="Jiang B.G."/>
            <person name="Yang W.F."/>
            <person name="Lam T.T."/>
            <person name="Chang Q.C."/>
            <person name="Ding S.J."/>
            <person name="Wang X.J."/>
            <person name="Zhu J.G."/>
            <person name="Ruan X.D."/>
            <person name="Zhao L."/>
            <person name="Wei J.T."/>
            <person name="Ye R.Z."/>
            <person name="Que T.C."/>
            <person name="Du C.H."/>
            <person name="Zhou Y.H."/>
            <person name="Cheng J.X."/>
            <person name="Dai P.F."/>
            <person name="Guo W.B."/>
            <person name="Han X.H."/>
            <person name="Huang E.J."/>
            <person name="Li L.F."/>
            <person name="Wei W."/>
            <person name="Gao Y.C."/>
            <person name="Liu J.Z."/>
            <person name="Shao H.Z."/>
            <person name="Wang X."/>
            <person name="Wang C.C."/>
            <person name="Yang T.C."/>
            <person name="Huo Q.B."/>
            <person name="Li W."/>
            <person name="Chen H.Y."/>
            <person name="Chen S.E."/>
            <person name="Zhou L.G."/>
            <person name="Ni X.B."/>
            <person name="Tian J.H."/>
            <person name="Sheng Y."/>
            <person name="Liu T."/>
            <person name="Pan Y.S."/>
            <person name="Xia L.Y."/>
            <person name="Li J."/>
            <person name="Zhao F."/>
            <person name="Cao W.C."/>
        </authorList>
    </citation>
    <scope>NUCLEOTIDE SEQUENCE</scope>
    <source>
        <strain evidence="5">Rsan-2018</strain>
    </source>
</reference>
<keyword evidence="2" id="KW-0479">Metal-binding</keyword>
<dbReference type="Proteomes" id="UP000821837">
    <property type="component" value="Chromosome 3"/>
</dbReference>
<feature type="domain" description="DDE Tnp4" evidence="4">
    <location>
        <begin position="56"/>
        <end position="105"/>
    </location>
</feature>
<evidence type="ECO:0000256" key="2">
    <source>
        <dbReference type="ARBA" id="ARBA00022723"/>
    </source>
</evidence>
<evidence type="ECO:0000259" key="4">
    <source>
        <dbReference type="Pfam" id="PF13359"/>
    </source>
</evidence>
<feature type="compositionally biased region" description="Acidic residues" evidence="3">
    <location>
        <begin position="22"/>
        <end position="34"/>
    </location>
</feature>
<protein>
    <recommendedName>
        <fullName evidence="4">DDE Tnp4 domain-containing protein</fullName>
    </recommendedName>
</protein>
<dbReference type="InterPro" id="IPR027806">
    <property type="entry name" value="HARBI1_dom"/>
</dbReference>
<evidence type="ECO:0000256" key="1">
    <source>
        <dbReference type="ARBA" id="ARBA00001968"/>
    </source>
</evidence>
<reference evidence="5" key="2">
    <citation type="submission" date="2021-09" db="EMBL/GenBank/DDBJ databases">
        <authorList>
            <person name="Jia N."/>
            <person name="Wang J."/>
            <person name="Shi W."/>
            <person name="Du L."/>
            <person name="Sun Y."/>
            <person name="Zhan W."/>
            <person name="Jiang J."/>
            <person name="Wang Q."/>
            <person name="Zhang B."/>
            <person name="Ji P."/>
            <person name="Sakyi L.B."/>
            <person name="Cui X."/>
            <person name="Yuan T."/>
            <person name="Jiang B."/>
            <person name="Yang W."/>
            <person name="Lam T.T.-Y."/>
            <person name="Chang Q."/>
            <person name="Ding S."/>
            <person name="Wang X."/>
            <person name="Zhu J."/>
            <person name="Ruan X."/>
            <person name="Zhao L."/>
            <person name="Wei J."/>
            <person name="Que T."/>
            <person name="Du C."/>
            <person name="Cheng J."/>
            <person name="Dai P."/>
            <person name="Han X."/>
            <person name="Huang E."/>
            <person name="Gao Y."/>
            <person name="Liu J."/>
            <person name="Shao H."/>
            <person name="Ye R."/>
            <person name="Li L."/>
            <person name="Wei W."/>
            <person name="Wang X."/>
            <person name="Wang C."/>
            <person name="Huo Q."/>
            <person name="Li W."/>
            <person name="Guo W."/>
            <person name="Chen H."/>
            <person name="Chen S."/>
            <person name="Zhou L."/>
            <person name="Zhou L."/>
            <person name="Ni X."/>
            <person name="Tian J."/>
            <person name="Zhou Y."/>
            <person name="Sheng Y."/>
            <person name="Liu T."/>
            <person name="Pan Y."/>
            <person name="Xia L."/>
            <person name="Li J."/>
            <person name="Zhao F."/>
            <person name="Cao W."/>
        </authorList>
    </citation>
    <scope>NUCLEOTIDE SEQUENCE</scope>
    <source>
        <strain evidence="5">Rsan-2018</strain>
        <tissue evidence="5">Larvae</tissue>
    </source>
</reference>
<gene>
    <name evidence="5" type="ORF">HPB52_005395</name>
</gene>
<evidence type="ECO:0000313" key="5">
    <source>
        <dbReference type="EMBL" id="KAH7961198.1"/>
    </source>
</evidence>
<dbReference type="GO" id="GO:0046872">
    <property type="term" value="F:metal ion binding"/>
    <property type="evidence" value="ECO:0007669"/>
    <property type="project" value="UniProtKB-KW"/>
</dbReference>
<comment type="cofactor">
    <cofactor evidence="1">
        <name>a divalent metal cation</name>
        <dbReference type="ChEBI" id="CHEBI:60240"/>
    </cofactor>
</comment>
<feature type="region of interest" description="Disordered" evidence="3">
    <location>
        <begin position="17"/>
        <end position="49"/>
    </location>
</feature>
<dbReference type="VEuPathDB" id="VectorBase:RSAN_031329"/>
<keyword evidence="6" id="KW-1185">Reference proteome</keyword>
<proteinExistence type="predicted"/>
<name>A0A9D4SZI8_RHISA</name>
<organism evidence="5 6">
    <name type="scientific">Rhipicephalus sanguineus</name>
    <name type="common">Brown dog tick</name>
    <name type="synonym">Ixodes sanguineus</name>
    <dbReference type="NCBI Taxonomy" id="34632"/>
    <lineage>
        <taxon>Eukaryota</taxon>
        <taxon>Metazoa</taxon>
        <taxon>Ecdysozoa</taxon>
        <taxon>Arthropoda</taxon>
        <taxon>Chelicerata</taxon>
        <taxon>Arachnida</taxon>
        <taxon>Acari</taxon>
        <taxon>Parasitiformes</taxon>
        <taxon>Ixodida</taxon>
        <taxon>Ixodoidea</taxon>
        <taxon>Ixodidae</taxon>
        <taxon>Rhipicephalinae</taxon>
        <taxon>Rhipicephalus</taxon>
        <taxon>Rhipicephalus</taxon>
    </lineage>
</organism>